<organism evidence="2 3">
    <name type="scientific">Ceratodon purpureus</name>
    <name type="common">Fire moss</name>
    <name type="synonym">Dicranum purpureum</name>
    <dbReference type="NCBI Taxonomy" id="3225"/>
    <lineage>
        <taxon>Eukaryota</taxon>
        <taxon>Viridiplantae</taxon>
        <taxon>Streptophyta</taxon>
        <taxon>Embryophyta</taxon>
        <taxon>Bryophyta</taxon>
        <taxon>Bryophytina</taxon>
        <taxon>Bryopsida</taxon>
        <taxon>Dicranidae</taxon>
        <taxon>Pseudoditrichales</taxon>
        <taxon>Ditrichaceae</taxon>
        <taxon>Ceratodon</taxon>
    </lineage>
</organism>
<gene>
    <name evidence="2" type="ORF">KC19_6G194600</name>
</gene>
<keyword evidence="1" id="KW-0732">Signal</keyword>
<evidence type="ECO:0000313" key="3">
    <source>
        <dbReference type="Proteomes" id="UP000822688"/>
    </source>
</evidence>
<reference evidence="2 3" key="1">
    <citation type="submission" date="2020-06" db="EMBL/GenBank/DDBJ databases">
        <title>WGS assembly of Ceratodon purpureus strain R40.</title>
        <authorList>
            <person name="Carey S.B."/>
            <person name="Jenkins J."/>
            <person name="Shu S."/>
            <person name="Lovell J.T."/>
            <person name="Sreedasyam A."/>
            <person name="Maumus F."/>
            <person name="Tiley G.P."/>
            <person name="Fernandez-Pozo N."/>
            <person name="Barry K."/>
            <person name="Chen C."/>
            <person name="Wang M."/>
            <person name="Lipzen A."/>
            <person name="Daum C."/>
            <person name="Saski C.A."/>
            <person name="Payton A.C."/>
            <person name="Mcbreen J.C."/>
            <person name="Conrad R.E."/>
            <person name="Kollar L.M."/>
            <person name="Olsson S."/>
            <person name="Huttunen S."/>
            <person name="Landis J.B."/>
            <person name="Wickett N.J."/>
            <person name="Johnson M.G."/>
            <person name="Rensing S.A."/>
            <person name="Grimwood J."/>
            <person name="Schmutz J."/>
            <person name="Mcdaniel S.F."/>
        </authorList>
    </citation>
    <scope>NUCLEOTIDE SEQUENCE [LARGE SCALE GENOMIC DNA]</scope>
    <source>
        <strain evidence="2 3">R40</strain>
    </source>
</reference>
<comment type="caution">
    <text evidence="2">The sequence shown here is derived from an EMBL/GenBank/DDBJ whole genome shotgun (WGS) entry which is preliminary data.</text>
</comment>
<proteinExistence type="predicted"/>
<accession>A0A8T0HJB6</accession>
<evidence type="ECO:0000256" key="1">
    <source>
        <dbReference type="SAM" id="SignalP"/>
    </source>
</evidence>
<feature type="chain" id="PRO_5035807785" description="Secreted protein" evidence="1">
    <location>
        <begin position="27"/>
        <end position="74"/>
    </location>
</feature>
<evidence type="ECO:0000313" key="2">
    <source>
        <dbReference type="EMBL" id="KAG0570882.1"/>
    </source>
</evidence>
<dbReference type="AlphaFoldDB" id="A0A8T0HJB6"/>
<dbReference type="EMBL" id="CM026427">
    <property type="protein sequence ID" value="KAG0570882.1"/>
    <property type="molecule type" value="Genomic_DNA"/>
</dbReference>
<name>A0A8T0HJB6_CERPU</name>
<sequence length="74" mass="8130">MQRNHGTPSLSLIWVIVAIKCPPSHCNPPFQHGVTDTSDPRLRIPGRISACERRHLEVIPGMAIGGESLPTSRH</sequence>
<evidence type="ECO:0008006" key="4">
    <source>
        <dbReference type="Google" id="ProtNLM"/>
    </source>
</evidence>
<feature type="signal peptide" evidence="1">
    <location>
        <begin position="1"/>
        <end position="26"/>
    </location>
</feature>
<keyword evidence="3" id="KW-1185">Reference proteome</keyword>
<dbReference type="Proteomes" id="UP000822688">
    <property type="component" value="Chromosome 6"/>
</dbReference>
<protein>
    <recommendedName>
        <fullName evidence="4">Secreted protein</fullName>
    </recommendedName>
</protein>